<dbReference type="GeneID" id="18930020"/>
<dbReference type="KEGG" id="mlr:MELLADRAFT_63067"/>
<dbReference type="EMBL" id="GL883106">
    <property type="protein sequence ID" value="EGG06921.1"/>
    <property type="molecule type" value="Genomic_DNA"/>
</dbReference>
<dbReference type="AlphaFoldDB" id="F4RL63"/>
<dbReference type="Proteomes" id="UP000001072">
    <property type="component" value="Unassembled WGS sequence"/>
</dbReference>
<feature type="compositionally biased region" description="Basic residues" evidence="1">
    <location>
        <begin position="1"/>
        <end position="10"/>
    </location>
</feature>
<accession>F4RL63</accession>
<reference evidence="4" key="1">
    <citation type="journal article" date="2011" name="Proc. Natl. Acad. Sci. U.S.A.">
        <title>Obligate biotrophy features unraveled by the genomic analysis of rust fungi.</title>
        <authorList>
            <person name="Duplessis S."/>
            <person name="Cuomo C.A."/>
            <person name="Lin Y.-C."/>
            <person name="Aerts A."/>
            <person name="Tisserant E."/>
            <person name="Veneault-Fourrey C."/>
            <person name="Joly D.L."/>
            <person name="Hacquard S."/>
            <person name="Amselem J."/>
            <person name="Cantarel B.L."/>
            <person name="Chiu R."/>
            <person name="Coutinho P.M."/>
            <person name="Feau N."/>
            <person name="Field M."/>
            <person name="Frey P."/>
            <person name="Gelhaye E."/>
            <person name="Goldberg J."/>
            <person name="Grabherr M.G."/>
            <person name="Kodira C.D."/>
            <person name="Kohler A."/>
            <person name="Kuees U."/>
            <person name="Lindquist E.A."/>
            <person name="Lucas S.M."/>
            <person name="Mago R."/>
            <person name="Mauceli E."/>
            <person name="Morin E."/>
            <person name="Murat C."/>
            <person name="Pangilinan J.L."/>
            <person name="Park R."/>
            <person name="Pearson M."/>
            <person name="Quesneville H."/>
            <person name="Rouhier N."/>
            <person name="Sakthikumar S."/>
            <person name="Salamov A.A."/>
            <person name="Schmutz J."/>
            <person name="Selles B."/>
            <person name="Shapiro H."/>
            <person name="Tanguay P."/>
            <person name="Tuskan G.A."/>
            <person name="Henrissat B."/>
            <person name="Van de Peer Y."/>
            <person name="Rouze P."/>
            <person name="Ellis J.G."/>
            <person name="Dodds P.N."/>
            <person name="Schein J.E."/>
            <person name="Zhong S."/>
            <person name="Hamelin R.C."/>
            <person name="Grigoriev I.V."/>
            <person name="Szabo L.J."/>
            <person name="Martin F."/>
        </authorList>
    </citation>
    <scope>NUCLEOTIDE SEQUENCE [LARGE SCALE GENOMIC DNA]</scope>
    <source>
        <strain evidence="4">98AG31 / pathotype 3-4-7</strain>
    </source>
</reference>
<organism evidence="4">
    <name type="scientific">Melampsora larici-populina (strain 98AG31 / pathotype 3-4-7)</name>
    <name type="common">Poplar leaf rust fungus</name>
    <dbReference type="NCBI Taxonomy" id="747676"/>
    <lineage>
        <taxon>Eukaryota</taxon>
        <taxon>Fungi</taxon>
        <taxon>Dikarya</taxon>
        <taxon>Basidiomycota</taxon>
        <taxon>Pucciniomycotina</taxon>
        <taxon>Pucciniomycetes</taxon>
        <taxon>Pucciniales</taxon>
        <taxon>Melampsoraceae</taxon>
        <taxon>Melampsora</taxon>
    </lineage>
</organism>
<feature type="domain" description="Tet-like 2OG-Fe(II) oxygenase" evidence="2">
    <location>
        <begin position="229"/>
        <end position="271"/>
    </location>
</feature>
<name>F4RL63_MELLP</name>
<protein>
    <recommendedName>
        <fullName evidence="2">Tet-like 2OG-Fe(II) oxygenase domain-containing protein</fullName>
    </recommendedName>
</protein>
<dbReference type="HOGENOM" id="CLU_700351_0_0_1"/>
<dbReference type="Pfam" id="PF20515">
    <property type="entry name" value="2OG-FeII_Oxy_6"/>
    <property type="match status" value="1"/>
</dbReference>
<sequence length="381" mass="44046">MTKRRNRKNKAREEWKRLHPTETPRVKTLSLGEVEQKRRSRHNRAVGHTNLVLNPSRLERPIHYHQVHVDDNPNEENYTNGPLPGQEPMIIKANKLWVLTNKRNYKVVALIRQTPFDSMSSKERFKLRFLANYLHEEREFSNPITGNGTMLIIHEKLLVVVVLVREYNVVASCSPTGGDDVYSVVLKYKTSIHNASSPCPNFYIKKPVIKLIPTQTKALLVGPWAFSYRYDVQGGGFWWPDFKCEVDFESCDGITEVLWRGNKDLVCTRPSIEPSGNFTRVGNTFQVNTKYRNACGSITKRWKSYVSPGLTVAQLKQKKLKRLRYIGSPSFLYKMYLKRIEEQEKQNSNKNFESPYLSSQVLSEACVDLISFIINENSVTE</sequence>
<evidence type="ECO:0000313" key="3">
    <source>
        <dbReference type="EMBL" id="EGG06921.1"/>
    </source>
</evidence>
<keyword evidence="4" id="KW-1185">Reference proteome</keyword>
<gene>
    <name evidence="3" type="ORF">MELLADRAFT_63067</name>
</gene>
<feature type="compositionally biased region" description="Basic and acidic residues" evidence="1">
    <location>
        <begin position="11"/>
        <end position="22"/>
    </location>
</feature>
<dbReference type="InterPro" id="IPR046798">
    <property type="entry name" value="2OG-FeII_Oxy_6"/>
</dbReference>
<dbReference type="VEuPathDB" id="FungiDB:MELLADRAFT_63067"/>
<dbReference type="InParanoid" id="F4RL63"/>
<proteinExistence type="predicted"/>
<feature type="region of interest" description="Disordered" evidence="1">
    <location>
        <begin position="1"/>
        <end position="22"/>
    </location>
</feature>
<evidence type="ECO:0000313" key="4">
    <source>
        <dbReference type="Proteomes" id="UP000001072"/>
    </source>
</evidence>
<dbReference type="RefSeq" id="XP_007409881.1">
    <property type="nucleotide sequence ID" value="XM_007409819.1"/>
</dbReference>
<evidence type="ECO:0000259" key="2">
    <source>
        <dbReference type="Pfam" id="PF20515"/>
    </source>
</evidence>
<evidence type="ECO:0000256" key="1">
    <source>
        <dbReference type="SAM" id="MobiDB-lite"/>
    </source>
</evidence>